<evidence type="ECO:0000313" key="2">
    <source>
        <dbReference type="EMBL" id="MBB1162636.1"/>
    </source>
</evidence>
<keyword evidence="1" id="KW-0472">Membrane</keyword>
<dbReference type="SUPFAM" id="SSF140478">
    <property type="entry name" value="LemA-like"/>
    <property type="match status" value="1"/>
</dbReference>
<gene>
    <name evidence="2" type="ORF">H4F90_11665</name>
</gene>
<organism evidence="2 3">
    <name type="scientific">Aquariibacter albus</name>
    <dbReference type="NCBI Taxonomy" id="2759899"/>
    <lineage>
        <taxon>Bacteria</taxon>
        <taxon>Pseudomonadati</taxon>
        <taxon>Pseudomonadota</taxon>
        <taxon>Betaproteobacteria</taxon>
        <taxon>Burkholderiales</taxon>
        <taxon>Sphaerotilaceae</taxon>
        <taxon>Aquariibacter</taxon>
    </lineage>
</organism>
<name>A0A839HL60_9BURK</name>
<proteinExistence type="predicted"/>
<comment type="caution">
    <text evidence="2">The sequence shown here is derived from an EMBL/GenBank/DDBJ whole genome shotgun (WGS) entry which is preliminary data.</text>
</comment>
<keyword evidence="1" id="KW-1133">Transmembrane helix</keyword>
<keyword evidence="3" id="KW-1185">Reference proteome</keyword>
<dbReference type="Proteomes" id="UP000586093">
    <property type="component" value="Unassembled WGS sequence"/>
</dbReference>
<dbReference type="AlphaFoldDB" id="A0A839HL60"/>
<evidence type="ECO:0000256" key="1">
    <source>
        <dbReference type="SAM" id="Phobius"/>
    </source>
</evidence>
<feature type="transmembrane region" description="Helical" evidence="1">
    <location>
        <begin position="6"/>
        <end position="27"/>
    </location>
</feature>
<dbReference type="RefSeq" id="WP_182664768.1">
    <property type="nucleotide sequence ID" value="NZ_JACIVI010000004.1"/>
</dbReference>
<accession>A0A839HL60</accession>
<dbReference type="Gene3D" id="1.20.1440.20">
    <property type="entry name" value="LemA-like domain"/>
    <property type="match status" value="1"/>
</dbReference>
<reference evidence="2 3" key="1">
    <citation type="submission" date="2020-08" db="EMBL/GenBank/DDBJ databases">
        <title>Aquariorum lacteus gen. nov., sp. nov., a new member of the family Comamonadaceae, isolated from freshwater aquarium.</title>
        <authorList>
            <person name="Chun S.-J."/>
        </authorList>
    </citation>
    <scope>NUCLEOTIDE SEQUENCE [LARGE SCALE GENOMIC DNA]</scope>
    <source>
        <strain evidence="2 3">SJAQ100</strain>
    </source>
</reference>
<sequence length="182" mass="19205">MASIEVLLIGLIVGVLAWALGALLHLLRLRRQLQAAFGPVAEAARGLIDQQVAEAARLRPAVPAESARLDAVATCGQQAHEALQAAREAPLDPARMARWIAADAALARAFGALALLRRAYPALAPADRDTQAAACRLAEARAAFNLQSARYNRAVLQPPEQAIAGLFGFPQALSLPEPAPQD</sequence>
<keyword evidence="1" id="KW-0812">Transmembrane</keyword>
<dbReference type="InterPro" id="IPR023353">
    <property type="entry name" value="LemA-like_dom_sf"/>
</dbReference>
<dbReference type="EMBL" id="JACIVI010000004">
    <property type="protein sequence ID" value="MBB1162636.1"/>
    <property type="molecule type" value="Genomic_DNA"/>
</dbReference>
<evidence type="ECO:0000313" key="3">
    <source>
        <dbReference type="Proteomes" id="UP000586093"/>
    </source>
</evidence>
<protein>
    <submittedName>
        <fullName evidence="2">LemA family protein</fullName>
    </submittedName>
</protein>